<dbReference type="RefSeq" id="WP_252659920.1">
    <property type="nucleotide sequence ID" value="NZ_CP098611.1"/>
</dbReference>
<dbReference type="PANTHER" id="PTHR10837">
    <property type="entry name" value="PEPTIDYLARGININE DEIMINASE"/>
    <property type="match status" value="1"/>
</dbReference>
<proteinExistence type="predicted"/>
<dbReference type="SUPFAM" id="SSF110083">
    <property type="entry name" value="Peptidylarginine deiminase Pad4, middle domain"/>
    <property type="match status" value="1"/>
</dbReference>
<evidence type="ECO:0000313" key="3">
    <source>
        <dbReference type="Proteomes" id="UP001056708"/>
    </source>
</evidence>
<sequence length="584" mass="65674">MKRRYWLVVAIAFLLIVNVHHLTGGQFPAQRVPDELLSRLETSVDDLSLQDLADSRTNTSSSSDPQILLYGDTNRDGIVRKDDDLEGRDRWSWETGTLLPFNQDDDNLNGTPDWQNVRPIDFQRDRELALLRLQVPEPWQDSPLFLHANHAARPHLRAFQRTHQGWIPVDLSGQTPLIGSGHLVLGMEATEFAHHDWNGFAVVTAFIPDGDEIVQRDRIAMRVTPWLMQSNLAKPQRVFVSPRPNSRFLPQLQEEIEAQNLDLTTDSGQILWMQDTMEIGFMQFPSRGELHVIPAVLNGIRSSRIDGFARTLLDRDFGWFSVAAPRSLPDAYSWIDWYGNLEVSPPLPGYPWGRIYYGVANDYSLHPELLDFLDAQQLQAPAVALDTSWLYIGHVDEIVSFIPDGEGSFLALVTSPGTGVEFLEELAEAGQGDATLARGLSGQATVNQLLANDSLIDHNRQLQQNHLNPILDTLKREFQLTDDRIRLVPALYRPLGDAIFPNLVNLVVLGDRLLVPDPRGAILDGRDRLQEVFLDLIEGTGLSVAFLNDAEYHELKGNIHCATNVLRQGSEQAFWTALPDPIKP</sequence>
<dbReference type="EMBL" id="CP098611">
    <property type="protein sequence ID" value="USR89441.1"/>
    <property type="molecule type" value="Genomic_DNA"/>
</dbReference>
<accession>A0ABY5AM29</accession>
<dbReference type="Pfam" id="PF03068">
    <property type="entry name" value="PAD"/>
    <property type="match status" value="1"/>
</dbReference>
<gene>
    <name evidence="2" type="ORF">NEA10_11110</name>
</gene>
<dbReference type="InterPro" id="IPR013530">
    <property type="entry name" value="PAD_C"/>
</dbReference>
<evidence type="ECO:0000313" key="2">
    <source>
        <dbReference type="EMBL" id="USR89441.1"/>
    </source>
</evidence>
<name>A0ABY5AM29_9CYAN</name>
<dbReference type="SUPFAM" id="SSF55909">
    <property type="entry name" value="Pentein"/>
    <property type="match status" value="1"/>
</dbReference>
<dbReference type="PANTHER" id="PTHR10837:SF8">
    <property type="entry name" value="PROTEIN-ARGININE DEIMINASE"/>
    <property type="match status" value="1"/>
</dbReference>
<reference evidence="2" key="1">
    <citation type="submission" date="2022-06" db="EMBL/GenBank/DDBJ databases">
        <title>Genome sequence of Phormidium yuhuli AB48 isolated from an industrial photobioreactor environment.</title>
        <authorList>
            <person name="Qiu Y."/>
            <person name="Noonan A.J.C."/>
            <person name="Dofher K."/>
            <person name="Koch M."/>
            <person name="Kieft B."/>
            <person name="Lin X."/>
            <person name="Ziels R.M."/>
            <person name="Hallam S.J."/>
        </authorList>
    </citation>
    <scope>NUCLEOTIDE SEQUENCE</scope>
    <source>
        <strain evidence="2">AB48</strain>
    </source>
</reference>
<dbReference type="Proteomes" id="UP001056708">
    <property type="component" value="Chromosome"/>
</dbReference>
<dbReference type="InterPro" id="IPR036556">
    <property type="entry name" value="PAD_central_sf"/>
</dbReference>
<dbReference type="Gene3D" id="3.75.10.10">
    <property type="entry name" value="L-arginine/glycine Amidinotransferase, Chain A"/>
    <property type="match status" value="1"/>
</dbReference>
<dbReference type="InterPro" id="IPR004303">
    <property type="entry name" value="PAD"/>
</dbReference>
<keyword evidence="3" id="KW-1185">Reference proteome</keyword>
<evidence type="ECO:0000259" key="1">
    <source>
        <dbReference type="Pfam" id="PF03068"/>
    </source>
</evidence>
<dbReference type="Gene3D" id="2.60.40.1700">
    <property type="entry name" value="Protein-arginine deiminase, central domain"/>
    <property type="match status" value="1"/>
</dbReference>
<feature type="domain" description="Protein-arginine deiminase C-terminal" evidence="1">
    <location>
        <begin position="215"/>
        <end position="575"/>
    </location>
</feature>
<organism evidence="2 3">
    <name type="scientific">Phormidium yuhuli AB48</name>
    <dbReference type="NCBI Taxonomy" id="2940671"/>
    <lineage>
        <taxon>Bacteria</taxon>
        <taxon>Bacillati</taxon>
        <taxon>Cyanobacteriota</taxon>
        <taxon>Cyanophyceae</taxon>
        <taxon>Oscillatoriophycideae</taxon>
        <taxon>Oscillatoriales</taxon>
        <taxon>Oscillatoriaceae</taxon>
        <taxon>Phormidium</taxon>
        <taxon>Phormidium yuhuli</taxon>
    </lineage>
</organism>
<protein>
    <submittedName>
        <fullName evidence="2">Protein-arginine deiminase domain-containing protein</fullName>
    </submittedName>
</protein>